<dbReference type="GO" id="GO:0000270">
    <property type="term" value="P:peptidoglycan metabolic process"/>
    <property type="evidence" value="ECO:0007669"/>
    <property type="project" value="InterPro"/>
</dbReference>
<dbReference type="GO" id="GO:0008933">
    <property type="term" value="F:peptidoglycan lytic transglycosylase activity"/>
    <property type="evidence" value="ECO:0007669"/>
    <property type="project" value="InterPro"/>
</dbReference>
<keyword evidence="6" id="KW-1185">Reference proteome</keyword>
<reference evidence="5" key="1">
    <citation type="submission" date="2017-10" db="EMBL/GenBank/DDBJ databases">
        <title>Massilia psychrophilum sp. nov., a novel purple-pigmented bacterium isolated from Tianshan glacier, Xinjiang Municipality, China.</title>
        <authorList>
            <person name="Wang H."/>
        </authorList>
    </citation>
    <scope>NUCLEOTIDE SEQUENCE [LARGE SCALE GENOMIC DNA]</scope>
    <source>
        <strain evidence="5">B2</strain>
    </source>
</reference>
<evidence type="ECO:0000259" key="4">
    <source>
        <dbReference type="PROSITE" id="PS51782"/>
    </source>
</evidence>
<dbReference type="InterPro" id="IPR036779">
    <property type="entry name" value="LysM_dom_sf"/>
</dbReference>
<dbReference type="EMBL" id="CP024608">
    <property type="protein sequence ID" value="ATQ77978.1"/>
    <property type="molecule type" value="Genomic_DNA"/>
</dbReference>
<sequence>MQKTTRNTTSLAVLVLMLAPALSHAVDSVSTNVAPLAPTVKPAPAPLHPFPAVKADEYKEADVWGRIRTGYAIPDIDNELVTKHVKWYSTRPDYIARTSARASRYLFHVVQELEKRNMPTELALLPIIESAFNPQAYSKANAAGMWQFVPGTGKDFNLKQDMFKDERRGVLASTDAALSYLQRLYGMFGDWPLALAAYNWGEGNVQRAIKKNQALGKPTDYESLYEHMPAETREYVPKLQAVKNIIANPAQYHVSLPVIDNTPYFTTVDKTSDIDLTIAAQLAELSVEEFKALNPQFNRPVITGGEQTKILLPQENAEKFHLNLSQWGRALSTWTTHKITGAKDSIASLASRFGTTPEVIRQANNIPAATRLKAGSTILVPKISTSVHNDIAEHVVDNAVMAFEAERAGRRGGRAEKQTNAQRIKGKVAELKTRVSGRNAKTAANETSRYKRRGG</sequence>
<dbReference type="AlphaFoldDB" id="A0A2D2DSM7"/>
<evidence type="ECO:0000256" key="3">
    <source>
        <dbReference type="SAM" id="SignalP"/>
    </source>
</evidence>
<dbReference type="PANTHER" id="PTHR37423">
    <property type="entry name" value="SOLUBLE LYTIC MUREIN TRANSGLYCOSYLASE-RELATED"/>
    <property type="match status" value="1"/>
</dbReference>
<dbReference type="SUPFAM" id="SSF53955">
    <property type="entry name" value="Lysozyme-like"/>
    <property type="match status" value="1"/>
</dbReference>
<evidence type="ECO:0000256" key="1">
    <source>
        <dbReference type="ARBA" id="ARBA00007734"/>
    </source>
</evidence>
<organism evidence="5 6">
    <name type="scientific">Massilia violaceinigra</name>
    <dbReference type="NCBI Taxonomy" id="2045208"/>
    <lineage>
        <taxon>Bacteria</taxon>
        <taxon>Pseudomonadati</taxon>
        <taxon>Pseudomonadota</taxon>
        <taxon>Betaproteobacteria</taxon>
        <taxon>Burkholderiales</taxon>
        <taxon>Oxalobacteraceae</taxon>
        <taxon>Telluria group</taxon>
        <taxon>Massilia</taxon>
    </lineage>
</organism>
<dbReference type="KEGG" id="mass:CR152_28330"/>
<dbReference type="Gene3D" id="3.10.350.10">
    <property type="entry name" value="LysM domain"/>
    <property type="match status" value="1"/>
</dbReference>
<proteinExistence type="inferred from homology"/>
<dbReference type="SMART" id="SM00257">
    <property type="entry name" value="LysM"/>
    <property type="match status" value="1"/>
</dbReference>
<dbReference type="OrthoDB" id="9815002at2"/>
<dbReference type="Pfam" id="PF01464">
    <property type="entry name" value="SLT"/>
    <property type="match status" value="1"/>
</dbReference>
<dbReference type="InterPro" id="IPR008258">
    <property type="entry name" value="Transglycosylase_SLT_dom_1"/>
</dbReference>
<evidence type="ECO:0000313" key="5">
    <source>
        <dbReference type="EMBL" id="ATQ77978.1"/>
    </source>
</evidence>
<feature type="region of interest" description="Disordered" evidence="2">
    <location>
        <begin position="435"/>
        <end position="455"/>
    </location>
</feature>
<dbReference type="InterPro" id="IPR018392">
    <property type="entry name" value="LysM"/>
</dbReference>
<dbReference type="Gene3D" id="1.10.530.10">
    <property type="match status" value="1"/>
</dbReference>
<dbReference type="InterPro" id="IPR000189">
    <property type="entry name" value="Transglyc_AS"/>
</dbReference>
<dbReference type="Pfam" id="PF01476">
    <property type="entry name" value="LysM"/>
    <property type="match status" value="1"/>
</dbReference>
<dbReference type="CDD" id="cd16894">
    <property type="entry name" value="MltD-like"/>
    <property type="match status" value="1"/>
</dbReference>
<dbReference type="Proteomes" id="UP000229897">
    <property type="component" value="Chromosome"/>
</dbReference>
<dbReference type="PANTHER" id="PTHR37423:SF2">
    <property type="entry name" value="MEMBRANE-BOUND LYTIC MUREIN TRANSGLYCOSYLASE C"/>
    <property type="match status" value="1"/>
</dbReference>
<comment type="similarity">
    <text evidence="1">Belongs to the transglycosylase Slt family.</text>
</comment>
<dbReference type="RefSeq" id="WP_099880626.1">
    <property type="nucleotide sequence ID" value="NZ_CP024608.1"/>
</dbReference>
<dbReference type="PROSITE" id="PS51782">
    <property type="entry name" value="LYSM"/>
    <property type="match status" value="1"/>
</dbReference>
<gene>
    <name evidence="5" type="ORF">CR152_28330</name>
</gene>
<feature type="domain" description="LysM" evidence="4">
    <location>
        <begin position="335"/>
        <end position="380"/>
    </location>
</feature>
<dbReference type="PROSITE" id="PS00922">
    <property type="entry name" value="TRANSGLYCOSYLASE"/>
    <property type="match status" value="1"/>
</dbReference>
<feature type="signal peptide" evidence="3">
    <location>
        <begin position="1"/>
        <end position="25"/>
    </location>
</feature>
<name>A0A2D2DSM7_9BURK</name>
<feature type="chain" id="PRO_5013568433" evidence="3">
    <location>
        <begin position="26"/>
        <end position="455"/>
    </location>
</feature>
<accession>A0A2D2DSM7</accession>
<protein>
    <submittedName>
        <fullName evidence="5">Lytic transglycosylase</fullName>
    </submittedName>
</protein>
<dbReference type="InterPro" id="IPR023346">
    <property type="entry name" value="Lysozyme-like_dom_sf"/>
</dbReference>
<evidence type="ECO:0000313" key="6">
    <source>
        <dbReference type="Proteomes" id="UP000229897"/>
    </source>
</evidence>
<keyword evidence="3" id="KW-0732">Signal</keyword>
<dbReference type="GO" id="GO:0016020">
    <property type="term" value="C:membrane"/>
    <property type="evidence" value="ECO:0007669"/>
    <property type="project" value="InterPro"/>
</dbReference>
<evidence type="ECO:0000256" key="2">
    <source>
        <dbReference type="SAM" id="MobiDB-lite"/>
    </source>
</evidence>